<evidence type="ECO:0000256" key="3">
    <source>
        <dbReference type="ARBA" id="ARBA00022692"/>
    </source>
</evidence>
<keyword evidence="5 6" id="KW-0472">Membrane</keyword>
<evidence type="ECO:0000256" key="5">
    <source>
        <dbReference type="ARBA" id="ARBA00023136"/>
    </source>
</evidence>
<accession>A0A2U1JZV2</accession>
<evidence type="ECO:0000256" key="4">
    <source>
        <dbReference type="ARBA" id="ARBA00022989"/>
    </source>
</evidence>
<feature type="transmembrane region" description="Helical" evidence="6">
    <location>
        <begin position="55"/>
        <end position="76"/>
    </location>
</feature>
<dbReference type="AlphaFoldDB" id="A0A2U1JZV2"/>
<feature type="transmembrane region" description="Helical" evidence="6">
    <location>
        <begin position="277"/>
        <end position="304"/>
    </location>
</feature>
<feature type="transmembrane region" description="Helical" evidence="6">
    <location>
        <begin position="134"/>
        <end position="151"/>
    </location>
</feature>
<comment type="caution">
    <text evidence="7">The sequence shown here is derived from an EMBL/GenBank/DDBJ whole genome shotgun (WGS) entry which is preliminary data.</text>
</comment>
<organism evidence="7 8">
    <name type="scientific">Pueribacillus theae</name>
    <dbReference type="NCBI Taxonomy" id="2171751"/>
    <lineage>
        <taxon>Bacteria</taxon>
        <taxon>Bacillati</taxon>
        <taxon>Bacillota</taxon>
        <taxon>Bacilli</taxon>
        <taxon>Bacillales</taxon>
        <taxon>Bacillaceae</taxon>
        <taxon>Pueribacillus</taxon>
    </lineage>
</organism>
<name>A0A2U1JZV2_9BACI</name>
<feature type="transmembrane region" description="Helical" evidence="6">
    <location>
        <begin position="158"/>
        <end position="180"/>
    </location>
</feature>
<protein>
    <recommendedName>
        <fullName evidence="9">Amino acid permease</fullName>
    </recommendedName>
</protein>
<dbReference type="Proteomes" id="UP000245998">
    <property type="component" value="Unassembled WGS sequence"/>
</dbReference>
<evidence type="ECO:0000256" key="1">
    <source>
        <dbReference type="ARBA" id="ARBA00004651"/>
    </source>
</evidence>
<evidence type="ECO:0000313" key="7">
    <source>
        <dbReference type="EMBL" id="PWA10756.1"/>
    </source>
</evidence>
<evidence type="ECO:0000256" key="2">
    <source>
        <dbReference type="ARBA" id="ARBA00022475"/>
    </source>
</evidence>
<evidence type="ECO:0008006" key="9">
    <source>
        <dbReference type="Google" id="ProtNLM"/>
    </source>
</evidence>
<keyword evidence="8" id="KW-1185">Reference proteome</keyword>
<feature type="transmembrane region" description="Helical" evidence="6">
    <location>
        <begin position="396"/>
        <end position="413"/>
    </location>
</feature>
<feature type="transmembrane region" description="Helical" evidence="6">
    <location>
        <begin position="24"/>
        <end position="49"/>
    </location>
</feature>
<proteinExistence type="predicted"/>
<gene>
    <name evidence="7" type="ORF">DCC39_10740</name>
</gene>
<dbReference type="PANTHER" id="PTHR42770:SF7">
    <property type="entry name" value="MEMBRANE PROTEIN"/>
    <property type="match status" value="1"/>
</dbReference>
<sequence length="449" mass="47724">MNTGSELVQSEVSKKTGTEQKMGLIGAIAVIVGSMVGASIFAFLGSIAAKTGSSLYIVYLIAVIPAIFGSVAYLQLGAMFPESGGTYHYNKKLLSPFMGLLAGLSILFAAVGVLSTMSIALAQFLQMYLPNAPLIPTSLGVLALFFIINFFGLKTTNAIQVIMVIWMIAALLIFAFPGLIIGEPAPPSDLPFLSNGFSGLFIAAALASFAYAGYNIITELGGNIKNPKRNLPLSIIISLLLVALIYFFVTLAVSRLVPAEELATGDLSLTTIATQFLSPGFVTFIGIGALLALATTLNVAVMIIPQELNAIAKDGLAPKIFTKLHGKNEIPTAGLITGFVFGVLLILSGISLDASGLMITVGFLAAAVFTGFGARKAPKLFKSDYEAAEIRIRPRVLSFFCWAGILSSLFFIFFSMVDAPLVMVAYIVLVIAAYVYHKWINKNNLNVEE</sequence>
<dbReference type="Gene3D" id="1.20.1740.10">
    <property type="entry name" value="Amino acid/polyamine transporter I"/>
    <property type="match status" value="1"/>
</dbReference>
<evidence type="ECO:0000313" key="8">
    <source>
        <dbReference type="Proteomes" id="UP000245998"/>
    </source>
</evidence>
<feature type="transmembrane region" description="Helical" evidence="6">
    <location>
        <begin position="356"/>
        <end position="375"/>
    </location>
</feature>
<comment type="subcellular location">
    <subcellularLocation>
        <location evidence="1">Cell membrane</location>
        <topology evidence="1">Multi-pass membrane protein</topology>
    </subcellularLocation>
</comment>
<dbReference type="Pfam" id="PF13520">
    <property type="entry name" value="AA_permease_2"/>
    <property type="match status" value="1"/>
</dbReference>
<dbReference type="GO" id="GO:0005886">
    <property type="term" value="C:plasma membrane"/>
    <property type="evidence" value="ECO:0007669"/>
    <property type="project" value="UniProtKB-SubCell"/>
</dbReference>
<dbReference type="InterPro" id="IPR050367">
    <property type="entry name" value="APC_superfamily"/>
</dbReference>
<dbReference type="InterPro" id="IPR002293">
    <property type="entry name" value="AA/rel_permease1"/>
</dbReference>
<dbReference type="EMBL" id="QCZG01000020">
    <property type="protein sequence ID" value="PWA10756.1"/>
    <property type="molecule type" value="Genomic_DNA"/>
</dbReference>
<dbReference type="OrthoDB" id="9762947at2"/>
<dbReference type="GO" id="GO:0022857">
    <property type="term" value="F:transmembrane transporter activity"/>
    <property type="evidence" value="ECO:0007669"/>
    <property type="project" value="InterPro"/>
</dbReference>
<dbReference type="RefSeq" id="WP_116554898.1">
    <property type="nucleotide sequence ID" value="NZ_QCZG01000020.1"/>
</dbReference>
<dbReference type="PIRSF" id="PIRSF006060">
    <property type="entry name" value="AA_transporter"/>
    <property type="match status" value="1"/>
</dbReference>
<feature type="transmembrane region" description="Helical" evidence="6">
    <location>
        <begin position="419"/>
        <end position="436"/>
    </location>
</feature>
<reference evidence="7 8" key="1">
    <citation type="submission" date="2018-04" db="EMBL/GenBank/DDBJ databases">
        <title>Camelliibacillus theae gen. nov., sp. nov., isolated from Pu'er tea.</title>
        <authorList>
            <person name="Niu L."/>
        </authorList>
    </citation>
    <scope>NUCLEOTIDE SEQUENCE [LARGE SCALE GENOMIC DNA]</scope>
    <source>
        <strain evidence="7 8">T8</strain>
    </source>
</reference>
<keyword evidence="3 6" id="KW-0812">Transmembrane</keyword>
<feature type="transmembrane region" description="Helical" evidence="6">
    <location>
        <begin position="235"/>
        <end position="257"/>
    </location>
</feature>
<evidence type="ECO:0000256" key="6">
    <source>
        <dbReference type="SAM" id="Phobius"/>
    </source>
</evidence>
<dbReference type="PANTHER" id="PTHR42770">
    <property type="entry name" value="AMINO ACID TRANSPORTER-RELATED"/>
    <property type="match status" value="1"/>
</dbReference>
<feature type="transmembrane region" description="Helical" evidence="6">
    <location>
        <begin position="192"/>
        <end position="214"/>
    </location>
</feature>
<feature type="transmembrane region" description="Helical" evidence="6">
    <location>
        <begin position="330"/>
        <end position="350"/>
    </location>
</feature>
<keyword evidence="2" id="KW-1003">Cell membrane</keyword>
<keyword evidence="4 6" id="KW-1133">Transmembrane helix</keyword>
<feature type="transmembrane region" description="Helical" evidence="6">
    <location>
        <begin position="97"/>
        <end position="122"/>
    </location>
</feature>